<evidence type="ECO:0000256" key="4">
    <source>
        <dbReference type="PROSITE-ProRule" id="PRU00335"/>
    </source>
</evidence>
<dbReference type="SUPFAM" id="SSF46689">
    <property type="entry name" value="Homeodomain-like"/>
    <property type="match status" value="1"/>
</dbReference>
<dbReference type="PANTHER" id="PTHR30055">
    <property type="entry name" value="HTH-TYPE TRANSCRIPTIONAL REGULATOR RUTR"/>
    <property type="match status" value="1"/>
</dbReference>
<dbReference type="GO" id="GO:0003700">
    <property type="term" value="F:DNA-binding transcription factor activity"/>
    <property type="evidence" value="ECO:0007669"/>
    <property type="project" value="TreeGrafter"/>
</dbReference>
<dbReference type="PROSITE" id="PS01081">
    <property type="entry name" value="HTH_TETR_1"/>
    <property type="match status" value="1"/>
</dbReference>
<dbReference type="InterPro" id="IPR036271">
    <property type="entry name" value="Tet_transcr_reg_TetR-rel_C_sf"/>
</dbReference>
<evidence type="ECO:0000256" key="2">
    <source>
        <dbReference type="ARBA" id="ARBA00023125"/>
    </source>
</evidence>
<dbReference type="InterPro" id="IPR009057">
    <property type="entry name" value="Homeodomain-like_sf"/>
</dbReference>
<organism evidence="6 7">
    <name type="scientific">Streptomyces noursei</name>
    <name type="common">Streptomyces albulus</name>
    <dbReference type="NCBI Taxonomy" id="1971"/>
    <lineage>
        <taxon>Bacteria</taxon>
        <taxon>Bacillati</taxon>
        <taxon>Actinomycetota</taxon>
        <taxon>Actinomycetes</taxon>
        <taxon>Kitasatosporales</taxon>
        <taxon>Streptomycetaceae</taxon>
        <taxon>Streptomyces</taxon>
    </lineage>
</organism>
<dbReference type="PROSITE" id="PS50977">
    <property type="entry name" value="HTH_TETR_2"/>
    <property type="match status" value="1"/>
</dbReference>
<dbReference type="InterPro" id="IPR050109">
    <property type="entry name" value="HTH-type_TetR-like_transc_reg"/>
</dbReference>
<evidence type="ECO:0000313" key="6">
    <source>
        <dbReference type="EMBL" id="PNE37744.1"/>
    </source>
</evidence>
<dbReference type="GO" id="GO:0000976">
    <property type="term" value="F:transcription cis-regulatory region binding"/>
    <property type="evidence" value="ECO:0007669"/>
    <property type="project" value="TreeGrafter"/>
</dbReference>
<comment type="caution">
    <text evidence="6">The sequence shown here is derived from an EMBL/GenBank/DDBJ whole genome shotgun (WGS) entry which is preliminary data.</text>
</comment>
<keyword evidence="1" id="KW-0805">Transcription regulation</keyword>
<dbReference type="SUPFAM" id="SSF48498">
    <property type="entry name" value="Tetracyclin repressor-like, C-terminal domain"/>
    <property type="match status" value="1"/>
</dbReference>
<sequence>MERAERGERILQAAGELLLAWGYRRVTIDEIARRAKVGKGTVYLHWKTKDSLLLAVVLQAKMRSLQQQLGRMRADARAVLPSQMMRGYYQDFLEEPVLRALYTDDVDILGRLNDAAKKEFAEILAFNDQVLVRYLEVLRAHGLLRTDIDLWHQQYMLLATTGGFFMAEAMLYDRVPDTPEVRGELLATTIRNTLEIPPAAFRTPDVGAAADVDAPRCATADEAMAAAAREIIPLYEQVVERSVQEMRRQLRD</sequence>
<protein>
    <submittedName>
        <fullName evidence="6">TetR family transcriptional regulator</fullName>
    </submittedName>
</protein>
<accession>A0A2N8P9N5</accession>
<dbReference type="EMBL" id="LJSN01000003">
    <property type="protein sequence ID" value="PNE37744.1"/>
    <property type="molecule type" value="Genomic_DNA"/>
</dbReference>
<proteinExistence type="predicted"/>
<name>A0A2N8P9N5_STRNR</name>
<feature type="DNA-binding region" description="H-T-H motif" evidence="4">
    <location>
        <begin position="27"/>
        <end position="46"/>
    </location>
</feature>
<feature type="domain" description="HTH tetR-type" evidence="5">
    <location>
        <begin position="4"/>
        <end position="64"/>
    </location>
</feature>
<dbReference type="Proteomes" id="UP000236047">
    <property type="component" value="Unassembled WGS sequence"/>
</dbReference>
<dbReference type="Gene3D" id="1.10.357.10">
    <property type="entry name" value="Tetracycline Repressor, domain 2"/>
    <property type="match status" value="1"/>
</dbReference>
<keyword evidence="7" id="KW-1185">Reference proteome</keyword>
<keyword evidence="3" id="KW-0804">Transcription</keyword>
<dbReference type="PANTHER" id="PTHR30055:SF234">
    <property type="entry name" value="HTH-TYPE TRANSCRIPTIONAL REGULATOR BETI"/>
    <property type="match status" value="1"/>
</dbReference>
<evidence type="ECO:0000313" key="7">
    <source>
        <dbReference type="Proteomes" id="UP000236047"/>
    </source>
</evidence>
<dbReference type="Pfam" id="PF00440">
    <property type="entry name" value="TetR_N"/>
    <property type="match status" value="1"/>
</dbReference>
<dbReference type="AlphaFoldDB" id="A0A2N8P9N5"/>
<evidence type="ECO:0000256" key="3">
    <source>
        <dbReference type="ARBA" id="ARBA00023163"/>
    </source>
</evidence>
<dbReference type="InterPro" id="IPR001647">
    <property type="entry name" value="HTH_TetR"/>
</dbReference>
<dbReference type="PRINTS" id="PR00455">
    <property type="entry name" value="HTHTETR"/>
</dbReference>
<evidence type="ECO:0000256" key="1">
    <source>
        <dbReference type="ARBA" id="ARBA00023015"/>
    </source>
</evidence>
<keyword evidence="2 4" id="KW-0238">DNA-binding</keyword>
<gene>
    <name evidence="6" type="ORF">AOB60_26230</name>
</gene>
<dbReference type="InterPro" id="IPR023772">
    <property type="entry name" value="DNA-bd_HTH_TetR-type_CS"/>
</dbReference>
<evidence type="ECO:0000259" key="5">
    <source>
        <dbReference type="PROSITE" id="PS50977"/>
    </source>
</evidence>
<reference evidence="7" key="1">
    <citation type="submission" date="2015-09" db="EMBL/GenBank/DDBJ databases">
        <authorList>
            <person name="Graham D.E."/>
            <person name="Mahan K.M."/>
            <person name="Klingeman D.M."/>
            <person name="Fida T."/>
            <person name="Giannone R.J."/>
            <person name="Hettich R.L."/>
            <person name="Parry R.J."/>
            <person name="Spain J.C."/>
        </authorList>
    </citation>
    <scope>NUCLEOTIDE SEQUENCE [LARGE SCALE GENOMIC DNA]</scope>
    <source>
        <strain evidence="7">JCM 4701</strain>
    </source>
</reference>
<dbReference type="RefSeq" id="WP_102925339.1">
    <property type="nucleotide sequence ID" value="NZ_LJSN01000003.1"/>
</dbReference>